<feature type="transmembrane region" description="Helical" evidence="7">
    <location>
        <begin position="39"/>
        <end position="62"/>
    </location>
</feature>
<keyword evidence="5 7" id="KW-0472">Membrane</keyword>
<dbReference type="PANTHER" id="PTHR19282">
    <property type="entry name" value="TETRASPANIN"/>
    <property type="match status" value="1"/>
</dbReference>
<dbReference type="Proteomes" id="UP000693946">
    <property type="component" value="Linkage Group LG19"/>
</dbReference>
<sequence length="260" mass="28406">MAERHQREEEEEEEQAKHLFYELRQIIMALDGCGIVCKYILVLFNLIFAIVGFAFLGLGLWLRFSENTRGIFEIQSLNSSAFVMGVTVLITLGSVMLIVVAFGDYGACNEKRCSLVVFSVLLVILAVAEVLCGLLAYTQRNAVGNSIAEFYVSMYALYVKGNGDPAIGVTLTFIHNLLGCCGVTGFKLIELAQQTCPQAYISSSCPGVISNVFDSNASLVMSIFLGTGALLITALVCAGILLRQIKRVNEEISKYYSAVY</sequence>
<keyword evidence="4 7" id="KW-1133">Transmembrane helix</keyword>
<evidence type="ECO:0000256" key="6">
    <source>
        <dbReference type="ARBA" id="ARBA00023180"/>
    </source>
</evidence>
<evidence type="ECO:0000256" key="1">
    <source>
        <dbReference type="ARBA" id="ARBA00004127"/>
    </source>
</evidence>
<keyword evidence="6" id="KW-0325">Glycoprotein</keyword>
<comment type="similarity">
    <text evidence="2">Belongs to the tetraspanin (TM4SF) family.</text>
</comment>
<evidence type="ECO:0000256" key="5">
    <source>
        <dbReference type="ARBA" id="ARBA00023136"/>
    </source>
</evidence>
<dbReference type="EMBL" id="JAGKHQ010000011">
    <property type="protein sequence ID" value="KAG7504783.1"/>
    <property type="molecule type" value="Genomic_DNA"/>
</dbReference>
<dbReference type="GO" id="GO:0005886">
    <property type="term" value="C:plasma membrane"/>
    <property type="evidence" value="ECO:0007669"/>
    <property type="project" value="TreeGrafter"/>
</dbReference>
<gene>
    <name evidence="8" type="ORF">JOB18_017129</name>
</gene>
<keyword evidence="9" id="KW-1185">Reference proteome</keyword>
<dbReference type="PIRSF" id="PIRSF002419">
    <property type="entry name" value="Tetraspanin"/>
    <property type="match status" value="1"/>
</dbReference>
<evidence type="ECO:0000256" key="7">
    <source>
        <dbReference type="SAM" id="Phobius"/>
    </source>
</evidence>
<dbReference type="Pfam" id="PF00335">
    <property type="entry name" value="Tetraspanin"/>
    <property type="match status" value="1"/>
</dbReference>
<dbReference type="PANTHER" id="PTHR19282:SF216">
    <property type="entry name" value="TETRASPANIN-1"/>
    <property type="match status" value="1"/>
</dbReference>
<evidence type="ECO:0000256" key="4">
    <source>
        <dbReference type="ARBA" id="ARBA00022989"/>
    </source>
</evidence>
<protein>
    <submittedName>
        <fullName evidence="8">CD9 antigen-like isoform X2</fullName>
    </submittedName>
</protein>
<feature type="transmembrane region" description="Helical" evidence="7">
    <location>
        <begin position="219"/>
        <end position="242"/>
    </location>
</feature>
<accession>A0AAV6RHM8</accession>
<dbReference type="InterPro" id="IPR018499">
    <property type="entry name" value="Tetraspanin/Peripherin"/>
</dbReference>
<evidence type="ECO:0000256" key="2">
    <source>
        <dbReference type="ARBA" id="ARBA00006840"/>
    </source>
</evidence>
<name>A0AAV6RHM8_SOLSE</name>
<dbReference type="AlphaFoldDB" id="A0AAV6RHM8"/>
<proteinExistence type="inferred from homology"/>
<evidence type="ECO:0000313" key="8">
    <source>
        <dbReference type="EMBL" id="KAG7504783.1"/>
    </source>
</evidence>
<feature type="transmembrane region" description="Helical" evidence="7">
    <location>
        <begin position="115"/>
        <end position="137"/>
    </location>
</feature>
<comment type="subcellular location">
    <subcellularLocation>
        <location evidence="1">Endomembrane system</location>
        <topology evidence="1">Multi-pass membrane protein</topology>
    </subcellularLocation>
</comment>
<dbReference type="GO" id="GO:0012505">
    <property type="term" value="C:endomembrane system"/>
    <property type="evidence" value="ECO:0007669"/>
    <property type="project" value="UniProtKB-SubCell"/>
</dbReference>
<feature type="transmembrane region" description="Helical" evidence="7">
    <location>
        <begin position="82"/>
        <end position="103"/>
    </location>
</feature>
<evidence type="ECO:0000313" key="9">
    <source>
        <dbReference type="Proteomes" id="UP000693946"/>
    </source>
</evidence>
<reference evidence="8 9" key="1">
    <citation type="journal article" date="2021" name="Sci. Rep.">
        <title>Chromosome anchoring in Senegalese sole (Solea senegalensis) reveals sex-associated markers and genome rearrangements in flatfish.</title>
        <authorList>
            <person name="Guerrero-Cozar I."/>
            <person name="Gomez-Garrido J."/>
            <person name="Berbel C."/>
            <person name="Martinez-Blanch J.F."/>
            <person name="Alioto T."/>
            <person name="Claros M.G."/>
            <person name="Gagnaire P.A."/>
            <person name="Manchado M."/>
        </authorList>
    </citation>
    <scope>NUCLEOTIDE SEQUENCE [LARGE SCALE GENOMIC DNA]</scope>
    <source>
        <strain evidence="8">Sse05_10M</strain>
    </source>
</reference>
<comment type="caution">
    <text evidence="8">The sequence shown here is derived from an EMBL/GenBank/DDBJ whole genome shotgun (WGS) entry which is preliminary data.</text>
</comment>
<keyword evidence="3 7" id="KW-0812">Transmembrane</keyword>
<evidence type="ECO:0000256" key="3">
    <source>
        <dbReference type="ARBA" id="ARBA00022692"/>
    </source>
</evidence>
<organism evidence="8 9">
    <name type="scientific">Solea senegalensis</name>
    <name type="common">Senegalese sole</name>
    <dbReference type="NCBI Taxonomy" id="28829"/>
    <lineage>
        <taxon>Eukaryota</taxon>
        <taxon>Metazoa</taxon>
        <taxon>Chordata</taxon>
        <taxon>Craniata</taxon>
        <taxon>Vertebrata</taxon>
        <taxon>Euteleostomi</taxon>
        <taxon>Actinopterygii</taxon>
        <taxon>Neopterygii</taxon>
        <taxon>Teleostei</taxon>
        <taxon>Neoteleostei</taxon>
        <taxon>Acanthomorphata</taxon>
        <taxon>Carangaria</taxon>
        <taxon>Pleuronectiformes</taxon>
        <taxon>Pleuronectoidei</taxon>
        <taxon>Soleidae</taxon>
        <taxon>Solea</taxon>
    </lineage>
</organism>
<dbReference type="InterPro" id="IPR000301">
    <property type="entry name" value="Tetraspanin_animals"/>
</dbReference>